<evidence type="ECO:0000313" key="3">
    <source>
        <dbReference type="EnsemblPlants" id="TraesCS5D02G518400.1.cds1"/>
    </source>
</evidence>
<sequence length="300" mass="32192">MAAEAANREEAERALRRAEEHFLAGNVAGARRLAAKARRISPSLPGAAHALAAYDVHAAAAGTQHRAGYWHDVLGVGRSASASAVKRQFRRLSLLVHPDKNRSAAAEGAFKLLGQACDALSSGSGAGHVPYHSSAAATAASAQEWYRSHHAAKQPTPPKPSKPPAPEAPPPPPAADSASRARRFVRVRCERCRVAREVPGGELAGGQAKCVRCQTVLREQEQRRTYVWTSSGSYHQVPSENPHPPPPPTKPPTFQCPARCPQCETQFTSMVSAGTWNLRCRNCLKRAMVKVKGPEEATCT</sequence>
<accession>A0A3B6N357</accession>
<feature type="compositionally biased region" description="Pro residues" evidence="1">
    <location>
        <begin position="241"/>
        <end position="251"/>
    </location>
</feature>
<dbReference type="AlphaFoldDB" id="A0A3B6N357"/>
<dbReference type="SMR" id="A0A3B6N357"/>
<keyword evidence="4" id="KW-1185">Reference proteome</keyword>
<dbReference type="RefSeq" id="XP_044400180.1">
    <property type="nucleotide sequence ID" value="XM_044544245.1"/>
</dbReference>
<dbReference type="Gramene" id="TraesMAC5D03G03218650.1">
    <property type="protein sequence ID" value="TraesMAC5D03G03218650.1.CDS1"/>
    <property type="gene ID" value="TraesMAC5D03G03218650"/>
</dbReference>
<dbReference type="OrthoDB" id="10250354at2759"/>
<feature type="compositionally biased region" description="Pro residues" evidence="1">
    <location>
        <begin position="155"/>
        <end position="174"/>
    </location>
</feature>
<evidence type="ECO:0000256" key="1">
    <source>
        <dbReference type="SAM" id="MobiDB-lite"/>
    </source>
</evidence>
<dbReference type="OMA" id="CARCPEW"/>
<protein>
    <recommendedName>
        <fullName evidence="2">J domain-containing protein</fullName>
    </recommendedName>
</protein>
<organism evidence="3">
    <name type="scientific">Triticum aestivum</name>
    <name type="common">Wheat</name>
    <dbReference type="NCBI Taxonomy" id="4565"/>
    <lineage>
        <taxon>Eukaryota</taxon>
        <taxon>Viridiplantae</taxon>
        <taxon>Streptophyta</taxon>
        <taxon>Embryophyta</taxon>
        <taxon>Tracheophyta</taxon>
        <taxon>Spermatophyta</taxon>
        <taxon>Magnoliopsida</taxon>
        <taxon>Liliopsida</taxon>
        <taxon>Poales</taxon>
        <taxon>Poaceae</taxon>
        <taxon>BOP clade</taxon>
        <taxon>Pooideae</taxon>
        <taxon>Triticodae</taxon>
        <taxon>Triticeae</taxon>
        <taxon>Triticinae</taxon>
        <taxon>Triticum</taxon>
    </lineage>
</organism>
<dbReference type="PROSITE" id="PS50076">
    <property type="entry name" value="DNAJ_2"/>
    <property type="match status" value="1"/>
</dbReference>
<dbReference type="Gramene" id="TraesARI5D03G03173660.1">
    <property type="protein sequence ID" value="TraesARI5D03G03173660.1.CDS1"/>
    <property type="gene ID" value="TraesARI5D03G03173660"/>
</dbReference>
<feature type="domain" description="J" evidence="2">
    <location>
        <begin position="69"/>
        <end position="135"/>
    </location>
</feature>
<dbReference type="Gramene" id="TraesSTA5D03G03210580.1">
    <property type="protein sequence ID" value="TraesSTA5D03G03210580.1.CDS1"/>
    <property type="gene ID" value="TraesSTA5D03G03210580"/>
</dbReference>
<dbReference type="Gramene" id="TraesJAG5D03G03216790.1">
    <property type="protein sequence ID" value="TraesJAG5D03G03216790.1.CDS1"/>
    <property type="gene ID" value="TraesJAG5D03G03216790"/>
</dbReference>
<feature type="compositionally biased region" description="Polar residues" evidence="1">
    <location>
        <begin position="227"/>
        <end position="236"/>
    </location>
</feature>
<dbReference type="STRING" id="4565.A0A3B6N357"/>
<dbReference type="CDD" id="cd06257">
    <property type="entry name" value="DnaJ"/>
    <property type="match status" value="1"/>
</dbReference>
<proteinExistence type="predicted"/>
<dbReference type="PANTHER" id="PTHR44137">
    <property type="entry name" value="BNAC03G44070D PROTEIN"/>
    <property type="match status" value="1"/>
</dbReference>
<dbReference type="Gene3D" id="1.10.287.110">
    <property type="entry name" value="DnaJ domain"/>
    <property type="match status" value="1"/>
</dbReference>
<dbReference type="InterPro" id="IPR036869">
    <property type="entry name" value="J_dom_sf"/>
</dbReference>
<feature type="region of interest" description="Disordered" evidence="1">
    <location>
        <begin position="142"/>
        <end position="180"/>
    </location>
</feature>
<gene>
    <name evidence="3" type="primary">LOC123123681</name>
</gene>
<dbReference type="Proteomes" id="UP000019116">
    <property type="component" value="Chromosome 5D"/>
</dbReference>
<dbReference type="Gramene" id="TraesLAC5D03G03175690.1">
    <property type="protein sequence ID" value="TraesLAC5D03G03175690.1.CDS1"/>
    <property type="gene ID" value="TraesLAC5D03G03175690"/>
</dbReference>
<dbReference type="Gramene" id="TraesCAD_scaffold_055966_01G000200.1">
    <property type="protein sequence ID" value="TraesCAD_scaffold_055966_01G000200.1"/>
    <property type="gene ID" value="TraesCAD_scaffold_055966_01G000200"/>
</dbReference>
<dbReference type="InterPro" id="IPR001623">
    <property type="entry name" value="DnaJ_domain"/>
</dbReference>
<dbReference type="Gramene" id="TraesROB_scaffold_024431_01G000400.1">
    <property type="protein sequence ID" value="TraesROB_scaffold_024431_01G000400.1"/>
    <property type="gene ID" value="TraesROB_scaffold_024431_01G000400"/>
</dbReference>
<dbReference type="SMART" id="SM00271">
    <property type="entry name" value="DnaJ"/>
    <property type="match status" value="1"/>
</dbReference>
<dbReference type="GeneID" id="123123681"/>
<dbReference type="Pfam" id="PF00226">
    <property type="entry name" value="DnaJ"/>
    <property type="match status" value="1"/>
</dbReference>
<dbReference type="EnsemblPlants" id="TraesCS5D02G518400.1">
    <property type="protein sequence ID" value="TraesCS5D02G518400.1.cds1"/>
    <property type="gene ID" value="TraesCS5D02G518400"/>
</dbReference>
<feature type="region of interest" description="Disordered" evidence="1">
    <location>
        <begin position="227"/>
        <end position="251"/>
    </location>
</feature>
<dbReference type="PRINTS" id="PR00625">
    <property type="entry name" value="JDOMAIN"/>
</dbReference>
<dbReference type="Gramene" id="TraesJUL5D03G03245120.1">
    <property type="protein sequence ID" value="TraesJUL5D03G03245120.1.CDS1"/>
    <property type="gene ID" value="TraesJUL5D03G03245120"/>
</dbReference>
<dbReference type="Gramene" id="TraesCS5D03G1131400.1">
    <property type="protein sequence ID" value="TraesCS5D03G1131400.1.CDS1"/>
    <property type="gene ID" value="TraesCS5D03G1131400"/>
</dbReference>
<name>A0A3B6N357_WHEAT</name>
<reference evidence="3" key="2">
    <citation type="submission" date="2018-10" db="UniProtKB">
        <authorList>
            <consortium name="EnsemblPlants"/>
        </authorList>
    </citation>
    <scope>IDENTIFICATION</scope>
</reference>
<dbReference type="PANTHER" id="PTHR44137:SF62">
    <property type="entry name" value="J DOMAIN-CONTAINING PROTEIN"/>
    <property type="match status" value="1"/>
</dbReference>
<dbReference type="Gramene" id="TraesCS5D02G518400.1">
    <property type="protein sequence ID" value="TraesCS5D02G518400.1.cds1"/>
    <property type="gene ID" value="TraesCS5D02G518400"/>
</dbReference>
<evidence type="ECO:0000313" key="4">
    <source>
        <dbReference type="Proteomes" id="UP000019116"/>
    </source>
</evidence>
<dbReference type="Gramene" id="TraesPARA_EIv1.0_1878260.1">
    <property type="protein sequence ID" value="TraesPARA_EIv1.0_1878260.1.CDS1"/>
    <property type="gene ID" value="TraesPARA_EIv1.0_1878260"/>
</dbReference>
<dbReference type="SUPFAM" id="SSF46565">
    <property type="entry name" value="Chaperone J-domain"/>
    <property type="match status" value="1"/>
</dbReference>
<dbReference type="Gramene" id="TraesWEE_scaffold_015555_01G000200.1">
    <property type="protein sequence ID" value="TraesWEE_scaffold_015555_01G000200.1"/>
    <property type="gene ID" value="TraesWEE_scaffold_015555_01G000200"/>
</dbReference>
<dbReference type="Gramene" id="TraesNOR5D03G03249820.1">
    <property type="protein sequence ID" value="TraesNOR5D03G03249820.1.CDS1"/>
    <property type="gene ID" value="TraesNOR5D03G03249820"/>
</dbReference>
<reference evidence="3" key="1">
    <citation type="submission" date="2018-08" db="EMBL/GenBank/DDBJ databases">
        <authorList>
            <person name="Rossello M."/>
        </authorList>
    </citation>
    <scope>NUCLEOTIDE SEQUENCE [LARGE SCALE GENOMIC DNA]</scope>
    <source>
        <strain evidence="3">cv. Chinese Spring</strain>
    </source>
</reference>
<dbReference type="GO" id="GO:0005783">
    <property type="term" value="C:endoplasmic reticulum"/>
    <property type="evidence" value="ECO:0007669"/>
    <property type="project" value="UniProtKB-ARBA"/>
</dbReference>
<dbReference type="Gramene" id="TraesLDM5D03G03224830.1">
    <property type="protein sequence ID" value="TraesLDM5D03G03224830.1.CDS1"/>
    <property type="gene ID" value="TraesLDM5D03G03224830"/>
</dbReference>
<dbReference type="Gramene" id="TraesSYM5D03G03160890.1">
    <property type="protein sequence ID" value="TraesSYM5D03G03160890.1.CDS1"/>
    <property type="gene ID" value="TraesSYM5D03G03160890"/>
</dbReference>
<dbReference type="Gramene" id="TraesCLE_scaffold_081581_01G000200.1">
    <property type="protein sequence ID" value="TraesCLE_scaffold_081581_01G000200.1"/>
    <property type="gene ID" value="TraesCLE_scaffold_081581_01G000200"/>
</dbReference>
<evidence type="ECO:0000259" key="2">
    <source>
        <dbReference type="PROSITE" id="PS50076"/>
    </source>
</evidence>